<proteinExistence type="predicted"/>
<dbReference type="KEGG" id="vg:54998191"/>
<evidence type="ECO:0000313" key="1">
    <source>
        <dbReference type="EMBL" id="AXH71811.1"/>
    </source>
</evidence>
<dbReference type="RefSeq" id="YP_009807313.1">
    <property type="nucleotide sequence ID" value="NC_048022.1"/>
</dbReference>
<sequence>MAGIDCGYAADAESFVKSWFSPTRKGETTRKCENCGAEYIPRSRNQKYCTTKCKDAKRRASL</sequence>
<accession>A0A345MKE8</accession>
<keyword evidence="2" id="KW-1185">Reference proteome</keyword>
<protein>
    <submittedName>
        <fullName evidence="1">Uncharacterized protein</fullName>
    </submittedName>
</protein>
<dbReference type="Proteomes" id="UP000258104">
    <property type="component" value="Segment"/>
</dbReference>
<dbReference type="GeneID" id="54998191"/>
<organism evidence="1 2">
    <name type="scientific">Eggerthella phage PMBT5</name>
    <dbReference type="NCBI Taxonomy" id="2283015"/>
    <lineage>
        <taxon>Viruses</taxon>
        <taxon>Duplodnaviria</taxon>
        <taxon>Heunggongvirae</taxon>
        <taxon>Uroviricota</taxon>
        <taxon>Caudoviricetes</taxon>
        <taxon>Lentavirus</taxon>
        <taxon>Lentavirus PMBT5</taxon>
    </lineage>
</organism>
<reference evidence="1 2" key="1">
    <citation type="submission" date="2018-07" db="EMBL/GenBank/DDBJ databases">
        <title>Complete genome of the first Eggerthella lenta phage.</title>
        <authorList>
            <person name="Koberg S."/>
            <person name="Brinks E."/>
        </authorList>
    </citation>
    <scope>NUCLEOTIDE SEQUENCE [LARGE SCALE GENOMIC DNA]</scope>
</reference>
<name>A0A345MKE8_9CAUD</name>
<evidence type="ECO:0000313" key="2">
    <source>
        <dbReference type="Proteomes" id="UP000258104"/>
    </source>
</evidence>
<dbReference type="EMBL" id="MH626557">
    <property type="protein sequence ID" value="AXH71811.1"/>
    <property type="molecule type" value="Genomic_DNA"/>
</dbReference>